<reference evidence="1 2" key="1">
    <citation type="submission" date="2020-08" db="EMBL/GenBank/DDBJ databases">
        <title>Genomic Encyclopedia of Archaeal and Bacterial Type Strains, Phase II (KMG-II): from individual species to whole genera.</title>
        <authorList>
            <person name="Goeker M."/>
        </authorList>
    </citation>
    <scope>NUCLEOTIDE SEQUENCE [LARGE SCALE GENOMIC DNA]</scope>
    <source>
        <strain evidence="1 2">DSM 43850</strain>
    </source>
</reference>
<evidence type="ECO:0000313" key="1">
    <source>
        <dbReference type="EMBL" id="MBA8923272.1"/>
    </source>
</evidence>
<name>A0ABR6B961_9PSEU</name>
<accession>A0ABR6B961</accession>
<keyword evidence="2" id="KW-1185">Reference proteome</keyword>
<evidence type="ECO:0000313" key="2">
    <source>
        <dbReference type="Proteomes" id="UP000517916"/>
    </source>
</evidence>
<protein>
    <submittedName>
        <fullName evidence="1">Uncharacterized protein</fullName>
    </submittedName>
</protein>
<sequence>MHGDHPCHRTGAELLERDHLVVPLHHQLAQARQLRFEARDAHLRRVAANNSLRDTPVLELLLEVQIGGVQRTSTDSGHRGQRADVALAPRGQVTGQQHVDGGTNAILDLPTLFLGDSHV</sequence>
<dbReference type="EMBL" id="JACJID010000001">
    <property type="protein sequence ID" value="MBA8923272.1"/>
    <property type="molecule type" value="Genomic_DNA"/>
</dbReference>
<proteinExistence type="predicted"/>
<gene>
    <name evidence="1" type="ORF">BC739_000469</name>
</gene>
<comment type="caution">
    <text evidence="1">The sequence shown here is derived from an EMBL/GenBank/DDBJ whole genome shotgun (WGS) entry which is preliminary data.</text>
</comment>
<dbReference type="RefSeq" id="WP_182836117.1">
    <property type="nucleotide sequence ID" value="NZ_BAAABQ010000046.1"/>
</dbReference>
<organism evidence="1 2">
    <name type="scientific">Kutzneria viridogrisea</name>
    <dbReference type="NCBI Taxonomy" id="47990"/>
    <lineage>
        <taxon>Bacteria</taxon>
        <taxon>Bacillati</taxon>
        <taxon>Actinomycetota</taxon>
        <taxon>Actinomycetes</taxon>
        <taxon>Pseudonocardiales</taxon>
        <taxon>Pseudonocardiaceae</taxon>
        <taxon>Kutzneria</taxon>
    </lineage>
</organism>
<dbReference type="Proteomes" id="UP000517916">
    <property type="component" value="Unassembled WGS sequence"/>
</dbReference>